<dbReference type="GO" id="GO:0090694">
    <property type="term" value="C:Scc2-Scc4 cohesin loading complex"/>
    <property type="evidence" value="ECO:0007669"/>
    <property type="project" value="TreeGrafter"/>
</dbReference>
<evidence type="ECO:0000313" key="9">
    <source>
        <dbReference type="Proteomes" id="UP000198341"/>
    </source>
</evidence>
<evidence type="ECO:0000256" key="4">
    <source>
        <dbReference type="ARBA" id="ARBA00023242"/>
    </source>
</evidence>
<organism evidence="8 9">
    <name type="scientific">Bathycoccus prasinos</name>
    <dbReference type="NCBI Taxonomy" id="41875"/>
    <lineage>
        <taxon>Eukaryota</taxon>
        <taxon>Viridiplantae</taxon>
        <taxon>Chlorophyta</taxon>
        <taxon>Mamiellophyceae</taxon>
        <taxon>Mamiellales</taxon>
        <taxon>Bathycoccaceae</taxon>
        <taxon>Bathycoccus</taxon>
    </lineage>
</organism>
<dbReference type="KEGG" id="bpg:Bathy14g01420"/>
<dbReference type="Gene3D" id="1.25.10.10">
    <property type="entry name" value="Leucine-rich Repeat Variant"/>
    <property type="match status" value="2"/>
</dbReference>
<dbReference type="InterPro" id="IPR026003">
    <property type="entry name" value="Cohesin_HEAT"/>
</dbReference>
<dbReference type="GO" id="GO:0010468">
    <property type="term" value="P:regulation of gene expression"/>
    <property type="evidence" value="ECO:0007669"/>
    <property type="project" value="InterPro"/>
</dbReference>
<comment type="similarity">
    <text evidence="2 6">Belongs to the SCC2/Nipped-B family.</text>
</comment>
<name>K8EPE5_9CHLO</name>
<accession>K8EPE5</accession>
<evidence type="ECO:0000256" key="6">
    <source>
        <dbReference type="RuleBase" id="RU364107"/>
    </source>
</evidence>
<dbReference type="GO" id="GO:0140588">
    <property type="term" value="P:chromatin looping"/>
    <property type="evidence" value="ECO:0007669"/>
    <property type="project" value="InterPro"/>
</dbReference>
<evidence type="ECO:0000256" key="5">
    <source>
        <dbReference type="ARBA" id="ARBA00023306"/>
    </source>
</evidence>
<evidence type="ECO:0000259" key="7">
    <source>
        <dbReference type="Pfam" id="PF12830"/>
    </source>
</evidence>
<dbReference type="InterPro" id="IPR024986">
    <property type="entry name" value="Nipped-B_C"/>
</dbReference>
<dbReference type="Pfam" id="PF12765">
    <property type="entry name" value="Cohesin_HEAT"/>
    <property type="match status" value="1"/>
</dbReference>
<feature type="domain" description="Sister chromatid cohesion C-terminal" evidence="7">
    <location>
        <begin position="1159"/>
        <end position="1344"/>
    </location>
</feature>
<dbReference type="RefSeq" id="XP_007509362.1">
    <property type="nucleotide sequence ID" value="XM_007509300.1"/>
</dbReference>
<dbReference type="EMBL" id="FO082265">
    <property type="protein sequence ID" value="CCO19819.1"/>
    <property type="molecule type" value="Genomic_DNA"/>
</dbReference>
<dbReference type="GO" id="GO:0003682">
    <property type="term" value="F:chromatin binding"/>
    <property type="evidence" value="ECO:0007669"/>
    <property type="project" value="TreeGrafter"/>
</dbReference>
<dbReference type="GeneID" id="19011847"/>
<protein>
    <recommendedName>
        <fullName evidence="6">Sister chromatid cohesion protein</fullName>
    </recommendedName>
</protein>
<dbReference type="GO" id="GO:0034087">
    <property type="term" value="P:establishment of mitotic sister chromatid cohesion"/>
    <property type="evidence" value="ECO:0007669"/>
    <property type="project" value="TreeGrafter"/>
</dbReference>
<comment type="subcellular location">
    <subcellularLocation>
        <location evidence="1 6">Nucleus</location>
    </subcellularLocation>
</comment>
<keyword evidence="9" id="KW-1185">Reference proteome</keyword>
<keyword evidence="3 6" id="KW-0677">Repeat</keyword>
<dbReference type="GO" id="GO:0071169">
    <property type="term" value="P:establishment of protein localization to chromatin"/>
    <property type="evidence" value="ECO:0007669"/>
    <property type="project" value="TreeGrafter"/>
</dbReference>
<dbReference type="Pfam" id="PF12830">
    <property type="entry name" value="Nipped-B_C"/>
    <property type="match status" value="1"/>
</dbReference>
<proteinExistence type="inferred from homology"/>
<dbReference type="PANTHER" id="PTHR21704">
    <property type="entry name" value="NIPPED-B-LIKE PROTEIN DELANGIN SCC2-RELATED"/>
    <property type="match status" value="1"/>
</dbReference>
<dbReference type="eggNOG" id="KOG1020">
    <property type="taxonomic scope" value="Eukaryota"/>
</dbReference>
<dbReference type="SUPFAM" id="SSF48371">
    <property type="entry name" value="ARM repeat"/>
    <property type="match status" value="1"/>
</dbReference>
<evidence type="ECO:0000256" key="3">
    <source>
        <dbReference type="ARBA" id="ARBA00022737"/>
    </source>
</evidence>
<dbReference type="STRING" id="41875.K8EPE5"/>
<evidence type="ECO:0000256" key="1">
    <source>
        <dbReference type="ARBA" id="ARBA00004123"/>
    </source>
</evidence>
<dbReference type="OrthoDB" id="418242at2759"/>
<dbReference type="InterPro" id="IPR033031">
    <property type="entry name" value="Scc2/Nipped-B"/>
</dbReference>
<dbReference type="PANTHER" id="PTHR21704:SF18">
    <property type="entry name" value="NIPPED-B-LIKE PROTEIN"/>
    <property type="match status" value="1"/>
</dbReference>
<evidence type="ECO:0000313" key="8">
    <source>
        <dbReference type="EMBL" id="CCO19819.1"/>
    </source>
</evidence>
<dbReference type="Proteomes" id="UP000198341">
    <property type="component" value="Chromosome 14"/>
</dbReference>
<sequence length="1430" mass="164490">MGSHAAVRSKSNKREGDLQAFNDFVTRIFEKFEPYIPIQSRGWKLITSTLVDEIAALNSKLDSIIGLNEVNKISEEVLDQSFQINECLLVYFSNVLKESSQNLRNLTDEEMIFAREATVSFSLICKVIYGNLISKSLCTDERIERMTLLVCEILNKYLSMKVDPQTLSSSFRTNFAASTVQESDKNGNEREKGVVNPRIRQNLIPCHILPDLVANSAKMVHHLSLLILTIKISEPFMLRLIKVSFSVLVSRDAELLKANVVQMVAHIFNRYPNLRSNVVDKIIEIIEIEICGQDSYSRLYCIPEDSTRKISVITAALLSCLQSCVEYYDIACDIANKVEDKGIAHAFHWSNIFWSELLVKVSQLQERDSRKFIPKLVGDLLLCLNLPEWPASSLTLLNMCALLVGKFGLQHKDPKFRERALDILSQVCARLRSESLSCGKYEKSFLYEDNSSISDVLIQASSDIRSTSFSGEKLSKIQSICIEGFLMRYLLNNIKQRTSMEVSEGSDHVVCDNVRYRLHNALIFQICQMTNEIKRHPKHDLSEMSGDFYWDLYDKIKVNISGMKGAVGKDRDLSRNSIMVLNRQLQIYRPLARQNDVLLHRIIGMLDDVSITVRTTGIRSLSRIVSIDPNMLINPRIHQILSKRITDPATLVRCSVIELIGQFICSNREVRLQYWSKVLDRINDIGVSVRKRVIMIMQEIAQDADNDSVIYFNYRLALRIMDTDFSVQLLVIQYFRKKWFHATAVTRRKDVWLIFVKLMWYMHPNFFRKLNSKLPSLLDYPLLLLLQRILRPTEEEVQTDAVDLELLKKNGYRMITYIFEGLVNSTEFEQQSESNRISRSDIQTENLMQTAKKTLTPEMFAFSLNTIALIEPSFLVPENDPLYFLIGLEPYLHRGNGTTKSNSAFTQSVLSIINEIVCYNCRISMSLCQKVVDNVCLLILYSKNSGIVDFATKCLSSFASFSVDSREKLKRLTKRLLLILGRESNLDEERKLKSRAIFVLGKILRYNSEEFLDSKQSPLFSVEISEAEPTLVATLLELFRRYIFIEDESTSMNKNALEACGSLLLCAQASIYNTPECLLKLDEIMHRTLSAASSCSELKIQAVKVLEDVLCTEDSNFSSIFTKRNQSILSSSVGHKQRNLPARSQVENGEMDHSNAVYIQRYWKEILLLCADHDPQVRMKTICLVEIILRKGLVHPLSAFSALLELNFDQSKKIRKFSLRILKAQYEKHTDFFYQQLSEAIEQLFQFIALKQCESEQNNERRSSIKPEFFEEFHFECFKNILGVMTGNRGGSMKVLEVVVKLIKKKVSEATNLQCIKFLSYLISYMTFTSYEEPIYAIYQLHRVIVLHAVELTRKIEKEHSEPRLSFSERSLNTNSVIEVQKEAINLSLCLHVILQLKQYLQAKFKISEEQHLSYTQAEKQKKNGQLRRR</sequence>
<keyword evidence="4 6" id="KW-0539">Nucleus</keyword>
<gene>
    <name evidence="8" type="ordered locus">Bathy14g01420</name>
</gene>
<keyword evidence="5 6" id="KW-0131">Cell cycle</keyword>
<evidence type="ECO:0000256" key="2">
    <source>
        <dbReference type="ARBA" id="ARBA00009252"/>
    </source>
</evidence>
<dbReference type="GO" id="GO:0061775">
    <property type="term" value="F:cohesin loader activity"/>
    <property type="evidence" value="ECO:0007669"/>
    <property type="project" value="InterPro"/>
</dbReference>
<dbReference type="GO" id="GO:1990414">
    <property type="term" value="P:replication-born double-strand break repair via sister chromatid exchange"/>
    <property type="evidence" value="ECO:0007669"/>
    <property type="project" value="TreeGrafter"/>
</dbReference>
<dbReference type="InterPro" id="IPR011989">
    <property type="entry name" value="ARM-like"/>
</dbReference>
<dbReference type="InterPro" id="IPR016024">
    <property type="entry name" value="ARM-type_fold"/>
</dbReference>
<reference evidence="8 9" key="1">
    <citation type="submission" date="2011-10" db="EMBL/GenBank/DDBJ databases">
        <authorList>
            <person name="Genoscope - CEA"/>
        </authorList>
    </citation>
    <scope>NUCLEOTIDE SEQUENCE [LARGE SCALE GENOMIC DNA]</scope>
    <source>
        <strain evidence="8 9">RCC 1105</strain>
    </source>
</reference>